<dbReference type="EMBL" id="JBHTRV010000035">
    <property type="protein sequence ID" value="MFE5984556.1"/>
    <property type="molecule type" value="Genomic_DNA"/>
</dbReference>
<evidence type="ECO:0000256" key="1">
    <source>
        <dbReference type="SAM" id="MobiDB-lite"/>
    </source>
</evidence>
<protein>
    <submittedName>
        <fullName evidence="2">Uncharacterized protein</fullName>
    </submittedName>
</protein>
<evidence type="ECO:0000313" key="2">
    <source>
        <dbReference type="EMBL" id="MFE5984556.1"/>
    </source>
</evidence>
<dbReference type="Proteomes" id="UP001600424">
    <property type="component" value="Unassembled WGS sequence"/>
</dbReference>
<feature type="region of interest" description="Disordered" evidence="1">
    <location>
        <begin position="154"/>
        <end position="198"/>
    </location>
</feature>
<gene>
    <name evidence="2" type="ORF">ACFQ63_33310</name>
</gene>
<sequence length="198" mass="21662">MGLAVLGQAESVPRQRWAAASRTRLLDARLEFRTREELLALVREQLAGDCDLRRHLELRAGPAGEDTGIARERILSLLDTRPFARYGYVEYADARAYGQQAAEAVTTRWALTASGRAADAVEVAREALRALERTYREIDDSDGLIGDVANGLAEAHPEGLPDRPARSGGDRRVALEPPAGRRRRRHGHGPVRLPVGAG</sequence>
<evidence type="ECO:0000313" key="3">
    <source>
        <dbReference type="Proteomes" id="UP001600424"/>
    </source>
</evidence>
<organism evidence="2 3">
    <name type="scientific">Streptomyces wedmorensis</name>
    <dbReference type="NCBI Taxonomy" id="43759"/>
    <lineage>
        <taxon>Bacteria</taxon>
        <taxon>Bacillati</taxon>
        <taxon>Actinomycetota</taxon>
        <taxon>Actinomycetes</taxon>
        <taxon>Kitasatosporales</taxon>
        <taxon>Streptomycetaceae</taxon>
        <taxon>Streptomyces</taxon>
    </lineage>
</organism>
<dbReference type="RefSeq" id="WP_386251250.1">
    <property type="nucleotide sequence ID" value="NZ_JBHTRV010000035.1"/>
</dbReference>
<keyword evidence="3" id="KW-1185">Reference proteome</keyword>
<feature type="compositionally biased region" description="Basic residues" evidence="1">
    <location>
        <begin position="180"/>
        <end position="189"/>
    </location>
</feature>
<name>A0ABW6J427_STRWE</name>
<proteinExistence type="predicted"/>
<accession>A0ABW6J427</accession>
<feature type="compositionally biased region" description="Basic and acidic residues" evidence="1">
    <location>
        <begin position="155"/>
        <end position="174"/>
    </location>
</feature>
<reference evidence="2 3" key="1">
    <citation type="submission" date="2024-09" db="EMBL/GenBank/DDBJ databases">
        <title>The Natural Products Discovery Center: Release of the First 8490 Sequenced Strains for Exploring Actinobacteria Biosynthetic Diversity.</title>
        <authorList>
            <person name="Kalkreuter E."/>
            <person name="Kautsar S.A."/>
            <person name="Yang D."/>
            <person name="Bader C.D."/>
            <person name="Teijaro C.N."/>
            <person name="Fluegel L."/>
            <person name="Davis C.M."/>
            <person name="Simpson J.R."/>
            <person name="Lauterbach L."/>
            <person name="Steele A.D."/>
            <person name="Gui C."/>
            <person name="Meng S."/>
            <person name="Li G."/>
            <person name="Viehrig K."/>
            <person name="Ye F."/>
            <person name="Su P."/>
            <person name="Kiefer A.F."/>
            <person name="Nichols A."/>
            <person name="Cepeda A.J."/>
            <person name="Yan W."/>
            <person name="Fan B."/>
            <person name="Jiang Y."/>
            <person name="Adhikari A."/>
            <person name="Zheng C.-J."/>
            <person name="Schuster L."/>
            <person name="Cowan T.M."/>
            <person name="Smanski M.J."/>
            <person name="Chevrette M.G."/>
            <person name="De Carvalho L.P.S."/>
            <person name="Shen B."/>
        </authorList>
    </citation>
    <scope>NUCLEOTIDE SEQUENCE [LARGE SCALE GENOMIC DNA]</scope>
    <source>
        <strain evidence="2 3">NPDC056472</strain>
    </source>
</reference>
<comment type="caution">
    <text evidence="2">The sequence shown here is derived from an EMBL/GenBank/DDBJ whole genome shotgun (WGS) entry which is preliminary data.</text>
</comment>